<feature type="repeat" description="WD" evidence="10">
    <location>
        <begin position="697"/>
        <end position="730"/>
    </location>
</feature>
<keyword evidence="10" id="KW-0853">WD repeat</keyword>
<dbReference type="Gene3D" id="2.130.10.10">
    <property type="entry name" value="YVTN repeat-like/Quinoprotein amine dehydrogenase"/>
    <property type="match status" value="2"/>
</dbReference>
<evidence type="ECO:0000313" key="13">
    <source>
        <dbReference type="RefSeq" id="XP_029654815.1"/>
    </source>
</evidence>
<dbReference type="Pfam" id="PF00400">
    <property type="entry name" value="WD40"/>
    <property type="match status" value="2"/>
</dbReference>
<dbReference type="PROSITE" id="PS50077">
    <property type="entry name" value="HEAT_REPEAT"/>
    <property type="match status" value="1"/>
</dbReference>
<evidence type="ECO:0000256" key="3">
    <source>
        <dbReference type="ARBA" id="ARBA00022527"/>
    </source>
</evidence>
<dbReference type="KEGG" id="osn:115228356"/>
<dbReference type="GO" id="GO:0004674">
    <property type="term" value="F:protein serine/threonine kinase activity"/>
    <property type="evidence" value="ECO:0007669"/>
    <property type="project" value="UniProtKB-KW"/>
</dbReference>
<dbReference type="SUPFAM" id="SSF50978">
    <property type="entry name" value="WD40 repeat-like"/>
    <property type="match status" value="1"/>
</dbReference>
<dbReference type="Gene3D" id="1.25.10.10">
    <property type="entry name" value="Leucine-rich Repeat Variant"/>
    <property type="match status" value="1"/>
</dbReference>
<keyword evidence="7" id="KW-0418">Kinase</keyword>
<dbReference type="GO" id="GO:0034271">
    <property type="term" value="C:phosphatidylinositol 3-kinase complex, class III, type I"/>
    <property type="evidence" value="ECO:0007669"/>
    <property type="project" value="TreeGrafter"/>
</dbReference>
<dbReference type="InterPro" id="IPR011989">
    <property type="entry name" value="ARM-like"/>
</dbReference>
<dbReference type="GO" id="GO:0045324">
    <property type="term" value="P:late endosome to vacuole transport"/>
    <property type="evidence" value="ECO:0007669"/>
    <property type="project" value="InterPro"/>
</dbReference>
<dbReference type="PROSITE" id="PS50294">
    <property type="entry name" value="WD_REPEATS_REGION"/>
    <property type="match status" value="1"/>
</dbReference>
<keyword evidence="6" id="KW-0547">Nucleotide-binding</keyword>
<dbReference type="EC" id="2.7.11.1" evidence="2"/>
<name>A0A6P7TY27_9MOLL</name>
<dbReference type="InterPro" id="IPR015943">
    <property type="entry name" value="WD40/YVTN_repeat-like_dom_sf"/>
</dbReference>
<evidence type="ECO:0000259" key="11">
    <source>
        <dbReference type="Pfam" id="PF22956"/>
    </source>
</evidence>
<dbReference type="PROSITE" id="PS50082">
    <property type="entry name" value="WD_REPEATS_2"/>
    <property type="match status" value="2"/>
</dbReference>
<dbReference type="PANTHER" id="PTHR17583">
    <property type="entry name" value="PHOSPHOINOSITIDE 3-KINASE REGULATORY SUBUNIT 4"/>
    <property type="match status" value="1"/>
</dbReference>
<evidence type="ECO:0000256" key="9">
    <source>
        <dbReference type="PROSITE-ProRule" id="PRU00103"/>
    </source>
</evidence>
<evidence type="ECO:0000256" key="4">
    <source>
        <dbReference type="ARBA" id="ARBA00022679"/>
    </source>
</evidence>
<dbReference type="SUPFAM" id="SSF56112">
    <property type="entry name" value="Protein kinase-like (PK-like)"/>
    <property type="match status" value="1"/>
</dbReference>
<dbReference type="SMART" id="SM00320">
    <property type="entry name" value="WD40"/>
    <property type="match status" value="4"/>
</dbReference>
<dbReference type="SUPFAM" id="SSF48371">
    <property type="entry name" value="ARM repeat"/>
    <property type="match status" value="1"/>
</dbReference>
<dbReference type="RefSeq" id="XP_029654815.1">
    <property type="nucleotide sequence ID" value="XM_029798955.1"/>
</dbReference>
<dbReference type="Pfam" id="PF22956">
    <property type="entry name" value="VPS15-like_hel"/>
    <property type="match status" value="1"/>
</dbReference>
<evidence type="ECO:0000256" key="8">
    <source>
        <dbReference type="ARBA" id="ARBA00022840"/>
    </source>
</evidence>
<keyword evidence="5" id="KW-0677">Repeat</keyword>
<dbReference type="GO" id="GO:0016236">
    <property type="term" value="P:macroautophagy"/>
    <property type="evidence" value="ECO:0007669"/>
    <property type="project" value="InterPro"/>
</dbReference>
<evidence type="ECO:0000256" key="7">
    <source>
        <dbReference type="ARBA" id="ARBA00022777"/>
    </source>
</evidence>
<protein>
    <recommendedName>
        <fullName evidence="2">non-specific serine/threonine protein kinase</fullName>
        <ecNumber evidence="2">2.7.11.1</ecNumber>
    </recommendedName>
</protein>
<keyword evidence="4" id="KW-0808">Transferase</keyword>
<dbReference type="GO" id="GO:0071561">
    <property type="term" value="C:nucleus-vacuole junction"/>
    <property type="evidence" value="ECO:0007669"/>
    <property type="project" value="TreeGrafter"/>
</dbReference>
<dbReference type="GO" id="GO:0005776">
    <property type="term" value="C:autophagosome"/>
    <property type="evidence" value="ECO:0007669"/>
    <property type="project" value="UniProtKB-SubCell"/>
</dbReference>
<sequence length="1061" mass="120273">MLTSWNFVFVTDFASYKPVYLSESNPTEYTFLFDTSHRRVCYTATERFYKSQDIQFIDLSDEGEWCMDVFSLGCVVLELCLDGKPLYVLSGNTAIGKPDNQAAQATINEIGDPHVREMVSSMIAENPTHRHTPEYYINKYFPEPHYAYLMQLMEQINSTVNATADYIITDMHRRWADITSHLGGGAAEWSGNSYVILLSLYTAFLPHLASTEAKYTAFDLFKLFEPRLNASVFFERTIPHIFMFFEDADSNVSSEAINLVTDYLIALPSCLSQDILLDYIIPTYHNLCHTDKPLIRLALAARIGDLFEMISRQLSKTDFATVDSQFEMSSEYFGDMVIALLTTRDSSIYKKISETDSHQITESYDVIVELLRSSMAKIFDFFGEERFCVTIMPHIINLAHTKDCWEVRAEFFRVLPGIFNQLYDTSCMLLPLFEAGLSDCEEFVIHETIDCIEAILDKDMLDTGLLLSLLKRIIPFLIHPNTMIRTSAIHFVHTLSRRVGFAFSQCVILPHLDGIVAQRFYLIEDAVTFARAIAPPIARDLIDCVTKSSNDPGVLFSVLETRVGGANEDWNSIDAFHDLSSTLKRTFQQMTFSDVSLILKLKTYFLDVLHRSPISDSETDLYKTISLADQLVQLSSNRVETSGSQGKYFPNDYSAHLHQFLCNKREENMFNELRRSCTSTCFRASEGTFQGTQLTTLLYHDAPVHCLSADYNGNYFVSASSDSKYCIWSIADILGGSYTPIADVCAHPRVKEPLFVEHFQHDRNFVVLSQSGMLHIYDVEKSTKTNVTTSVVPDSGKAVGISVCGDSCANGYVIALTSHGALSMIDLRVPKPISLDFIPLKYGRCSCFDVDYSKSWLVVGTGHGNCVCWDIRFRSPFSILTPADHVRRAVRSVIVNPLDKHGVIASYNSDNSIMLWNVPYSHVSTGITTIGDIDNVRCSWKKNFISRMVNYEHRQQSMLLTVGSDMRIRNWNLSNISQSKVLSMGWVDSSYSNISYSEKNYPEFSEIYEKNIVDETTARSRNRDRDLSGHRSIITDIKLLISNTTSFLLTSSYDKTVKIWN</sequence>
<dbReference type="InterPro" id="IPR036322">
    <property type="entry name" value="WD40_repeat_dom_sf"/>
</dbReference>
<keyword evidence="8" id="KW-0067">ATP-binding</keyword>
<dbReference type="Proteomes" id="UP000515154">
    <property type="component" value="Unplaced"/>
</dbReference>
<dbReference type="InterPro" id="IPR045162">
    <property type="entry name" value="Vps15-like"/>
</dbReference>
<dbReference type="InterPro" id="IPR016024">
    <property type="entry name" value="ARM-type_fold"/>
</dbReference>
<reference evidence="13" key="1">
    <citation type="submission" date="2025-08" db="UniProtKB">
        <authorList>
            <consortium name="RefSeq"/>
        </authorList>
    </citation>
    <scope>IDENTIFICATION</scope>
</reference>
<organism evidence="12 13">
    <name type="scientific">Octopus sinensis</name>
    <name type="common">East Asian common octopus</name>
    <dbReference type="NCBI Taxonomy" id="2607531"/>
    <lineage>
        <taxon>Eukaryota</taxon>
        <taxon>Metazoa</taxon>
        <taxon>Spiralia</taxon>
        <taxon>Lophotrochozoa</taxon>
        <taxon>Mollusca</taxon>
        <taxon>Cephalopoda</taxon>
        <taxon>Coleoidea</taxon>
        <taxon>Octopodiformes</taxon>
        <taxon>Octopoda</taxon>
        <taxon>Incirrata</taxon>
        <taxon>Octopodidae</taxon>
        <taxon>Octopus</taxon>
    </lineage>
</organism>
<dbReference type="Gene3D" id="1.10.510.10">
    <property type="entry name" value="Transferase(Phosphotransferase) domain 1"/>
    <property type="match status" value="1"/>
</dbReference>
<dbReference type="GO" id="GO:0005770">
    <property type="term" value="C:late endosome"/>
    <property type="evidence" value="ECO:0007669"/>
    <property type="project" value="TreeGrafter"/>
</dbReference>
<proteinExistence type="predicted"/>
<comment type="subcellular location">
    <subcellularLocation>
        <location evidence="1">Cytoplasmic vesicle</location>
        <location evidence="1">Autophagosome</location>
    </subcellularLocation>
</comment>
<dbReference type="InterPro" id="IPR021133">
    <property type="entry name" value="HEAT_type_2"/>
</dbReference>
<dbReference type="InterPro" id="IPR055231">
    <property type="entry name" value="2AA_helical"/>
</dbReference>
<dbReference type="GO" id="GO:0034272">
    <property type="term" value="C:phosphatidylinositol 3-kinase complex, class III, type II"/>
    <property type="evidence" value="ECO:0007669"/>
    <property type="project" value="TreeGrafter"/>
</dbReference>
<evidence type="ECO:0000256" key="2">
    <source>
        <dbReference type="ARBA" id="ARBA00012513"/>
    </source>
</evidence>
<evidence type="ECO:0000256" key="5">
    <source>
        <dbReference type="ARBA" id="ARBA00022737"/>
    </source>
</evidence>
<evidence type="ECO:0000256" key="1">
    <source>
        <dbReference type="ARBA" id="ARBA00004419"/>
    </source>
</evidence>
<dbReference type="GO" id="GO:0005524">
    <property type="term" value="F:ATP binding"/>
    <property type="evidence" value="ECO:0007669"/>
    <property type="project" value="UniProtKB-KW"/>
</dbReference>
<feature type="repeat" description="WD" evidence="10">
    <location>
        <begin position="1027"/>
        <end position="1061"/>
    </location>
</feature>
<evidence type="ECO:0000313" key="12">
    <source>
        <dbReference type="Proteomes" id="UP000515154"/>
    </source>
</evidence>
<dbReference type="AlphaFoldDB" id="A0A6P7TY27"/>
<dbReference type="GO" id="GO:0006623">
    <property type="term" value="P:protein targeting to vacuole"/>
    <property type="evidence" value="ECO:0007669"/>
    <property type="project" value="TreeGrafter"/>
</dbReference>
<evidence type="ECO:0000256" key="10">
    <source>
        <dbReference type="PROSITE-ProRule" id="PRU00221"/>
    </source>
</evidence>
<gene>
    <name evidence="13" type="primary">LOC115228356</name>
</gene>
<dbReference type="InterPro" id="IPR001680">
    <property type="entry name" value="WD40_rpt"/>
</dbReference>
<keyword evidence="3" id="KW-0723">Serine/threonine-protein kinase</keyword>
<accession>A0A6P7TY27</accession>
<keyword evidence="12" id="KW-1185">Reference proteome</keyword>
<evidence type="ECO:0000256" key="6">
    <source>
        <dbReference type="ARBA" id="ARBA00022741"/>
    </source>
</evidence>
<dbReference type="PANTHER" id="PTHR17583:SF0">
    <property type="entry name" value="PHOSPHOINOSITIDE 3-KINASE REGULATORY SUBUNIT 4"/>
    <property type="match status" value="1"/>
</dbReference>
<feature type="repeat" description="HEAT" evidence="9">
    <location>
        <begin position="280"/>
        <end position="318"/>
    </location>
</feature>
<dbReference type="InterPro" id="IPR011009">
    <property type="entry name" value="Kinase-like_dom_sf"/>
</dbReference>
<feature type="domain" description="Phosphatase 2A Regulatory Subunit A helical" evidence="11">
    <location>
        <begin position="197"/>
        <end position="545"/>
    </location>
</feature>